<evidence type="ECO:0000313" key="2">
    <source>
        <dbReference type="EMBL" id="QAA82116.1"/>
    </source>
</evidence>
<evidence type="ECO:0000256" key="1">
    <source>
        <dbReference type="SAM" id="Phobius"/>
    </source>
</evidence>
<keyword evidence="3" id="KW-1185">Reference proteome</keyword>
<organism evidence="2 3">
    <name type="scientific">Aequorivita ciconiae</name>
    <dbReference type="NCBI Taxonomy" id="2494375"/>
    <lineage>
        <taxon>Bacteria</taxon>
        <taxon>Pseudomonadati</taxon>
        <taxon>Bacteroidota</taxon>
        <taxon>Flavobacteriia</taxon>
        <taxon>Flavobacteriales</taxon>
        <taxon>Flavobacteriaceae</taxon>
        <taxon>Aequorivita</taxon>
    </lineage>
</organism>
<dbReference type="AlphaFoldDB" id="A0A410G4D5"/>
<dbReference type="OrthoDB" id="9798708at2"/>
<feature type="transmembrane region" description="Helical" evidence="1">
    <location>
        <begin position="12"/>
        <end position="32"/>
    </location>
</feature>
<dbReference type="Pfam" id="PF09527">
    <property type="entry name" value="ATPase_gene1"/>
    <property type="match status" value="1"/>
</dbReference>
<reference evidence="2 3" key="1">
    <citation type="submission" date="2019-01" db="EMBL/GenBank/DDBJ databases">
        <title>Complete genome sequencing of Aequorivita sp. H23M31.</title>
        <authorList>
            <person name="Bae J.-W."/>
        </authorList>
    </citation>
    <scope>NUCLEOTIDE SEQUENCE [LARGE SCALE GENOMIC DNA]</scope>
    <source>
        <strain evidence="2 3">H23M31</strain>
    </source>
</reference>
<dbReference type="Proteomes" id="UP000285517">
    <property type="component" value="Chromosome"/>
</dbReference>
<keyword evidence="1" id="KW-0812">Transmembrane</keyword>
<feature type="transmembrane region" description="Helical" evidence="1">
    <location>
        <begin position="44"/>
        <end position="64"/>
    </location>
</feature>
<dbReference type="RefSeq" id="WP_128250490.1">
    <property type="nucleotide sequence ID" value="NZ_CP034951.1"/>
</dbReference>
<evidence type="ECO:0000313" key="3">
    <source>
        <dbReference type="Proteomes" id="UP000285517"/>
    </source>
</evidence>
<protein>
    <submittedName>
        <fullName evidence="2">AtpZ/AtpI family protein</fullName>
    </submittedName>
</protein>
<dbReference type="EMBL" id="CP034951">
    <property type="protein sequence ID" value="QAA82116.1"/>
    <property type="molecule type" value="Genomic_DNA"/>
</dbReference>
<proteinExistence type="predicted"/>
<keyword evidence="1" id="KW-0472">Membrane</keyword>
<sequence length="74" mass="8226">MSDDGKKGLKNWAVFSGIAIQMGVTIGLAAFIGVKLDENYPNKYPIYTIILSLFGVFISLYALIKQLQKLNKDE</sequence>
<dbReference type="KEGG" id="aev:EI546_10455"/>
<keyword evidence="1" id="KW-1133">Transmembrane helix</keyword>
<name>A0A410G4D5_9FLAO</name>
<gene>
    <name evidence="2" type="ORF">EI546_10455</name>
</gene>
<dbReference type="InterPro" id="IPR032820">
    <property type="entry name" value="ATPase_put"/>
</dbReference>
<accession>A0A410G4D5</accession>